<dbReference type="UniPathway" id="UPA00050">
    <property type="reaction ID" value="UER00063"/>
</dbReference>
<dbReference type="SUPFAM" id="SSF55347">
    <property type="entry name" value="Glyceraldehyde-3-phosphate dehydrogenase-like, C-terminal domain"/>
    <property type="match status" value="1"/>
</dbReference>
<evidence type="ECO:0000256" key="6">
    <source>
        <dbReference type="ARBA" id="ARBA00022605"/>
    </source>
</evidence>
<dbReference type="GO" id="GO:0009088">
    <property type="term" value="P:threonine biosynthetic process"/>
    <property type="evidence" value="ECO:0007669"/>
    <property type="project" value="UniProtKB-UniPathway"/>
</dbReference>
<comment type="pathway">
    <text evidence="2">Amino-acid biosynthesis; L-methionine biosynthesis via de novo pathway; L-homoserine from L-aspartate: step 3/3.</text>
</comment>
<evidence type="ECO:0000259" key="13">
    <source>
        <dbReference type="Pfam" id="PF03447"/>
    </source>
</evidence>
<dbReference type="GO" id="GO:0050661">
    <property type="term" value="F:NADP binding"/>
    <property type="evidence" value="ECO:0007669"/>
    <property type="project" value="InterPro"/>
</dbReference>
<dbReference type="InterPro" id="IPR019811">
    <property type="entry name" value="HDH_CS"/>
</dbReference>
<evidence type="ECO:0000313" key="15">
    <source>
        <dbReference type="Proteomes" id="UP000247586"/>
    </source>
</evidence>
<dbReference type="EC" id="1.1.1.3" evidence="4"/>
<dbReference type="InterPro" id="IPR036291">
    <property type="entry name" value="NAD(P)-bd_dom_sf"/>
</dbReference>
<evidence type="ECO:0000256" key="4">
    <source>
        <dbReference type="ARBA" id="ARBA00013213"/>
    </source>
</evidence>
<organism evidence="14 15">
    <name type="scientific">Metallosphaera hakonensis JCM 8857 = DSM 7519</name>
    <dbReference type="NCBI Taxonomy" id="1293036"/>
    <lineage>
        <taxon>Archaea</taxon>
        <taxon>Thermoproteota</taxon>
        <taxon>Thermoprotei</taxon>
        <taxon>Sulfolobales</taxon>
        <taxon>Sulfolobaceae</taxon>
        <taxon>Metallosphaera</taxon>
    </lineage>
</organism>
<dbReference type="RefSeq" id="WP_054836356.1">
    <property type="nucleotide sequence ID" value="NZ_BBBA01000003.1"/>
</dbReference>
<evidence type="ECO:0000256" key="8">
    <source>
        <dbReference type="ARBA" id="ARBA00023002"/>
    </source>
</evidence>
<reference evidence="14" key="1">
    <citation type="submission" date="2018-05" db="EMBL/GenBank/DDBJ databases">
        <title>Complete Genome Sequences of Extremely Thermoacidophilic, Metal-Mobilizing Type-Strain Members of the Archaeal Family Sulfolobaceae: Acidianus brierleyi DSM-1651T, Acidianus sulfidivorans DSM-18786T, Metallosphaera hakonensis DSM-7519T, and Metallosphaera prunae DSM-10039T.</title>
        <authorList>
            <person name="Counts J.A."/>
            <person name="Kelly R.M."/>
        </authorList>
    </citation>
    <scope>NUCLEOTIDE SEQUENCE [LARGE SCALE GENOMIC DNA]</scope>
    <source>
        <strain evidence="14">HO1-1</strain>
    </source>
</reference>
<dbReference type="PIRSF" id="PIRSF036497">
    <property type="entry name" value="HDH_short"/>
    <property type="match status" value="1"/>
</dbReference>
<dbReference type="KEGG" id="mhk:DFR87_08480"/>
<dbReference type="GO" id="GO:0009086">
    <property type="term" value="P:methionine biosynthetic process"/>
    <property type="evidence" value="ECO:0007669"/>
    <property type="project" value="UniProtKB-KW"/>
</dbReference>
<feature type="binding site" evidence="11">
    <location>
        <begin position="12"/>
        <end position="17"/>
    </location>
    <ligand>
        <name>NADP(+)</name>
        <dbReference type="ChEBI" id="CHEBI:58349"/>
    </ligand>
</feature>
<protein>
    <recommendedName>
        <fullName evidence="5">Homoserine dehydrogenase</fullName>
        <ecNumber evidence="4">1.1.1.3</ecNumber>
    </recommendedName>
</protein>
<feature type="active site" description="Proton donor" evidence="10">
    <location>
        <position position="205"/>
    </location>
</feature>
<evidence type="ECO:0000256" key="1">
    <source>
        <dbReference type="ARBA" id="ARBA00005056"/>
    </source>
</evidence>
<dbReference type="Proteomes" id="UP000247586">
    <property type="component" value="Chromosome"/>
</dbReference>
<dbReference type="UniPathway" id="UPA00051">
    <property type="reaction ID" value="UER00465"/>
</dbReference>
<dbReference type="InterPro" id="IPR005106">
    <property type="entry name" value="Asp/hSer_DH_NAD-bd"/>
</dbReference>
<dbReference type="InterPro" id="IPR001342">
    <property type="entry name" value="HDH_cat"/>
</dbReference>
<evidence type="ECO:0000256" key="10">
    <source>
        <dbReference type="PIRSR" id="PIRSR036497-1"/>
    </source>
</evidence>
<name>A0A2U9IUI8_9CREN</name>
<feature type="binding site" evidence="11">
    <location>
        <position position="107"/>
    </location>
    <ligand>
        <name>NADPH</name>
        <dbReference type="ChEBI" id="CHEBI:57783"/>
    </ligand>
</feature>
<comment type="similarity">
    <text evidence="3">Belongs to the homoserine dehydrogenase family.</text>
</comment>
<dbReference type="AlphaFoldDB" id="A0A2U9IUI8"/>
<sequence length="317" mass="34307">MRSSNWKVLLLGYGNVGKALRRMIRERASMMGLNVRIEAVVNRSGIMIGDGEHFVKSNEGTPLDALNQVSPDLVIDVSSANYENGEPSISLYREAITRGIGIITANKAPLALKYGEIVDLAHRHGVPIGFQATVMSGTPSINLIRLMAGSYVTKIRGILNGTTNYILTRMDQGLSYDQALKEAQEKGYAESNPEHDVNGFDAAAKLTILTNFAMNKRISIKEVKFSGITEITQSMVSEARNESKKFKLIAQSEGNVTKVSVMKVGVDDPLFHVDGVMNALDIHSDIQEVTIVGPGAGPQNAAFGVFSDLVLISKGLI</sequence>
<keyword evidence="11" id="KW-0521">NADP</keyword>
<keyword evidence="6" id="KW-0028">Amino-acid biosynthesis</keyword>
<keyword evidence="7" id="KW-0791">Threonine biosynthesis</keyword>
<keyword evidence="8" id="KW-0560">Oxidoreductase</keyword>
<evidence type="ECO:0000256" key="2">
    <source>
        <dbReference type="ARBA" id="ARBA00005062"/>
    </source>
</evidence>
<evidence type="ECO:0000256" key="7">
    <source>
        <dbReference type="ARBA" id="ARBA00022697"/>
    </source>
</evidence>
<evidence type="ECO:0000256" key="3">
    <source>
        <dbReference type="ARBA" id="ARBA00006753"/>
    </source>
</evidence>
<dbReference type="GO" id="GO:0004412">
    <property type="term" value="F:homoserine dehydrogenase activity"/>
    <property type="evidence" value="ECO:0007669"/>
    <property type="project" value="UniProtKB-EC"/>
</dbReference>
<evidence type="ECO:0000256" key="11">
    <source>
        <dbReference type="PIRSR" id="PIRSR036497-2"/>
    </source>
</evidence>
<dbReference type="SUPFAM" id="SSF51735">
    <property type="entry name" value="NAD(P)-binding Rossmann-fold domains"/>
    <property type="match status" value="1"/>
</dbReference>
<evidence type="ECO:0000313" key="14">
    <source>
        <dbReference type="EMBL" id="AWR99719.1"/>
    </source>
</evidence>
<dbReference type="PANTHER" id="PTHR43331">
    <property type="entry name" value="HOMOSERINE DEHYDROGENASE"/>
    <property type="match status" value="1"/>
</dbReference>
<dbReference type="FunFam" id="3.30.360.10:FF:000005">
    <property type="entry name" value="Homoserine dehydrogenase"/>
    <property type="match status" value="1"/>
</dbReference>
<comment type="pathway">
    <text evidence="1">Amino-acid biosynthesis; L-threonine biosynthesis; L-threonine from L-aspartate: step 3/5.</text>
</comment>
<dbReference type="InterPro" id="IPR022697">
    <property type="entry name" value="HDH_short"/>
</dbReference>
<dbReference type="GeneID" id="36835372"/>
<dbReference type="PANTHER" id="PTHR43331:SF1">
    <property type="entry name" value="HOMOSERINE DEHYDROGENASE"/>
    <property type="match status" value="1"/>
</dbReference>
<feature type="domain" description="Homoserine dehydrogenase catalytic" evidence="12">
    <location>
        <begin position="140"/>
        <end position="310"/>
    </location>
</feature>
<dbReference type="EMBL" id="CP029287">
    <property type="protein sequence ID" value="AWR99719.1"/>
    <property type="molecule type" value="Genomic_DNA"/>
</dbReference>
<dbReference type="NCBIfam" id="NF004976">
    <property type="entry name" value="PRK06349.1"/>
    <property type="match status" value="1"/>
</dbReference>
<dbReference type="OrthoDB" id="4488at2157"/>
<keyword evidence="15" id="KW-1185">Reference proteome</keyword>
<dbReference type="Gene3D" id="3.30.360.10">
    <property type="entry name" value="Dihydrodipicolinate Reductase, domain 2"/>
    <property type="match status" value="1"/>
</dbReference>
<accession>A0A2U9IUI8</accession>
<dbReference type="Pfam" id="PF00742">
    <property type="entry name" value="Homoserine_dh"/>
    <property type="match status" value="1"/>
</dbReference>
<proteinExistence type="inferred from homology"/>
<feature type="binding site" evidence="11">
    <location>
        <position position="190"/>
    </location>
    <ligand>
        <name>L-homoserine</name>
        <dbReference type="ChEBI" id="CHEBI:57476"/>
    </ligand>
</feature>
<dbReference type="STRING" id="1293036.GCA_001315825_00901"/>
<feature type="domain" description="Aspartate/homoserine dehydrogenase NAD-binding" evidence="13">
    <location>
        <begin position="12"/>
        <end position="128"/>
    </location>
</feature>
<keyword evidence="9" id="KW-0486">Methionine biosynthesis</keyword>
<dbReference type="Pfam" id="PF03447">
    <property type="entry name" value="NAD_binding_3"/>
    <property type="match status" value="1"/>
</dbReference>
<evidence type="ECO:0000256" key="5">
    <source>
        <dbReference type="ARBA" id="ARBA00013376"/>
    </source>
</evidence>
<gene>
    <name evidence="14" type="ORF">DFR87_08480</name>
</gene>
<dbReference type="PROSITE" id="PS01042">
    <property type="entry name" value="HOMOSER_DHGENASE"/>
    <property type="match status" value="1"/>
</dbReference>
<evidence type="ECO:0000256" key="9">
    <source>
        <dbReference type="ARBA" id="ARBA00023167"/>
    </source>
</evidence>
<dbReference type="Gene3D" id="3.40.50.720">
    <property type="entry name" value="NAD(P)-binding Rossmann-like Domain"/>
    <property type="match status" value="1"/>
</dbReference>
<evidence type="ECO:0000259" key="12">
    <source>
        <dbReference type="Pfam" id="PF00742"/>
    </source>
</evidence>